<dbReference type="InterPro" id="IPR020966">
    <property type="entry name" value="ALMT"/>
</dbReference>
<name>A0A2U1P0Q1_ARTAN</name>
<dbReference type="GO" id="GO:0016020">
    <property type="term" value="C:membrane"/>
    <property type="evidence" value="ECO:0007669"/>
    <property type="project" value="UniProtKB-SubCell"/>
</dbReference>
<keyword evidence="2" id="KW-0812">Transmembrane</keyword>
<dbReference type="EMBL" id="PKPP01001871">
    <property type="protein sequence ID" value="PWA79334.1"/>
    <property type="molecule type" value="Genomic_DNA"/>
</dbReference>
<keyword evidence="6" id="KW-0808">Transferase</keyword>
<keyword evidence="6" id="KW-0032">Aminotransferase</keyword>
<keyword evidence="7" id="KW-1185">Reference proteome</keyword>
<dbReference type="Pfam" id="PF11744">
    <property type="entry name" value="ALMT"/>
    <property type="match status" value="1"/>
</dbReference>
<evidence type="ECO:0000256" key="4">
    <source>
        <dbReference type="ARBA" id="ARBA00023136"/>
    </source>
</evidence>
<organism evidence="6 7">
    <name type="scientific">Artemisia annua</name>
    <name type="common">Sweet wormwood</name>
    <dbReference type="NCBI Taxonomy" id="35608"/>
    <lineage>
        <taxon>Eukaryota</taxon>
        <taxon>Viridiplantae</taxon>
        <taxon>Streptophyta</taxon>
        <taxon>Embryophyta</taxon>
        <taxon>Tracheophyta</taxon>
        <taxon>Spermatophyta</taxon>
        <taxon>Magnoliopsida</taxon>
        <taxon>eudicotyledons</taxon>
        <taxon>Gunneridae</taxon>
        <taxon>Pentapetalae</taxon>
        <taxon>asterids</taxon>
        <taxon>campanulids</taxon>
        <taxon>Asterales</taxon>
        <taxon>Asteraceae</taxon>
        <taxon>Asteroideae</taxon>
        <taxon>Anthemideae</taxon>
        <taxon>Artemisiinae</taxon>
        <taxon>Artemisia</taxon>
    </lineage>
</organism>
<dbReference type="GO" id="GO:0015743">
    <property type="term" value="P:malate transport"/>
    <property type="evidence" value="ECO:0007669"/>
    <property type="project" value="InterPro"/>
</dbReference>
<feature type="signal peptide" evidence="5">
    <location>
        <begin position="1"/>
        <end position="21"/>
    </location>
</feature>
<comment type="subcellular location">
    <subcellularLocation>
        <location evidence="1">Membrane</location>
        <topology evidence="1">Multi-pass membrane protein</topology>
    </subcellularLocation>
</comment>
<keyword evidence="4" id="KW-0472">Membrane</keyword>
<dbReference type="GO" id="GO:0008483">
    <property type="term" value="F:transaminase activity"/>
    <property type="evidence" value="ECO:0007669"/>
    <property type="project" value="UniProtKB-KW"/>
</dbReference>
<keyword evidence="5" id="KW-0732">Signal</keyword>
<evidence type="ECO:0000313" key="6">
    <source>
        <dbReference type="EMBL" id="PWA79334.1"/>
    </source>
</evidence>
<evidence type="ECO:0000256" key="2">
    <source>
        <dbReference type="ARBA" id="ARBA00022692"/>
    </source>
</evidence>
<keyword evidence="3" id="KW-1133">Transmembrane helix</keyword>
<evidence type="ECO:0000313" key="7">
    <source>
        <dbReference type="Proteomes" id="UP000245207"/>
    </source>
</evidence>
<dbReference type="AlphaFoldDB" id="A0A2U1P0Q1"/>
<accession>A0A2U1P0Q1</accession>
<proteinExistence type="predicted"/>
<reference evidence="6 7" key="1">
    <citation type="journal article" date="2018" name="Mol. Plant">
        <title>The genome of Artemisia annua provides insight into the evolution of Asteraceae family and artemisinin biosynthesis.</title>
        <authorList>
            <person name="Shen Q."/>
            <person name="Zhang L."/>
            <person name="Liao Z."/>
            <person name="Wang S."/>
            <person name="Yan T."/>
            <person name="Shi P."/>
            <person name="Liu M."/>
            <person name="Fu X."/>
            <person name="Pan Q."/>
            <person name="Wang Y."/>
            <person name="Lv Z."/>
            <person name="Lu X."/>
            <person name="Zhang F."/>
            <person name="Jiang W."/>
            <person name="Ma Y."/>
            <person name="Chen M."/>
            <person name="Hao X."/>
            <person name="Li L."/>
            <person name="Tang Y."/>
            <person name="Lv G."/>
            <person name="Zhou Y."/>
            <person name="Sun X."/>
            <person name="Brodelius P.E."/>
            <person name="Rose J.K.C."/>
            <person name="Tang K."/>
        </authorList>
    </citation>
    <scope>NUCLEOTIDE SEQUENCE [LARGE SCALE GENOMIC DNA]</scope>
    <source>
        <strain evidence="7">cv. Huhao1</strain>
        <tissue evidence="6">Leaf</tissue>
    </source>
</reference>
<protein>
    <submittedName>
        <fullName evidence="6">Aminotransferase, class I/classII</fullName>
    </submittedName>
</protein>
<gene>
    <name evidence="6" type="ORF">CTI12_AA206920</name>
</gene>
<comment type="caution">
    <text evidence="6">The sequence shown here is derived from an EMBL/GenBank/DDBJ whole genome shotgun (WGS) entry which is preliminary data.</text>
</comment>
<feature type="chain" id="PRO_5015470505" evidence="5">
    <location>
        <begin position="22"/>
        <end position="577"/>
    </location>
</feature>
<evidence type="ECO:0000256" key="5">
    <source>
        <dbReference type="SAM" id="SignalP"/>
    </source>
</evidence>
<dbReference type="STRING" id="35608.A0A2U1P0Q1"/>
<dbReference type="Proteomes" id="UP000245207">
    <property type="component" value="Unassembled WGS sequence"/>
</dbReference>
<evidence type="ECO:0000256" key="1">
    <source>
        <dbReference type="ARBA" id="ARBA00004141"/>
    </source>
</evidence>
<sequence>MILMNLLMTVLAFFLRPPTHHVTLEYEPNSVDTKYGSEKRLAPRTRQGIKWNSRYCNNKKWQLPKVASTNFFYRATDTGQSFQRVTFQDAAKWVGGLTIKQKYFRERKVVKAERRNTQERVYTTYAKQCQKVDRTTIAKRSSQEVLIWKSSDFNTGGVSWLRSNYQVCSCWSSLLCRLWSVNLDQQVDPRAHNLRIFQKFQYTHFIYYTQVSYSQRIVPSIALTLIDIIPWRIFQNFQYTHFIYYTQVSYSQRIVPSIALTLIDIIPWGYPMLPSPAPTGTFSCIRVQPFDPKPHHRDNQKVAYGLFGFTLFMRLRACKNLESLKSSILTVWFVKLISNIVKWVSVKCIGMRFFNGYHNGSHRKAFEVSCCLLDDNRCTEKVPTSILGMLLANLYYESKKILIALGMGDPTAFSCFTTTNVAENPVVDVLSSQKFNGYSPTVILNICGCVCLGRIYRKLKGLWNGLIGVLVKSWQMGQNDQRKAVSLAKMGLPLALISLLIFWNEPLSDISEHYVWDILIGFFKEWFDTLIGEGLGVFANVVKMVHGLVVLHGYEGETTVVNALITAYFGSGSFGEG</sequence>
<dbReference type="OrthoDB" id="68611at2759"/>
<evidence type="ECO:0000256" key="3">
    <source>
        <dbReference type="ARBA" id="ARBA00022989"/>
    </source>
</evidence>